<proteinExistence type="predicted"/>
<keyword evidence="7" id="KW-1185">Reference proteome</keyword>
<comment type="cofactor">
    <cofactor evidence="1">
        <name>Mg(2+)</name>
        <dbReference type="ChEBI" id="CHEBI:18420"/>
    </cofactor>
</comment>
<dbReference type="GO" id="GO:0071543">
    <property type="term" value="P:diphosphoinositol polyphosphate metabolic process"/>
    <property type="evidence" value="ECO:0007669"/>
    <property type="project" value="TreeGrafter"/>
</dbReference>
<dbReference type="GO" id="GO:0008486">
    <property type="term" value="F:diphosphoinositol-polyphosphate diphosphatase activity"/>
    <property type="evidence" value="ECO:0007669"/>
    <property type="project" value="TreeGrafter"/>
</dbReference>
<dbReference type="InterPro" id="IPR015797">
    <property type="entry name" value="NUDIX_hydrolase-like_dom_sf"/>
</dbReference>
<evidence type="ECO:0000259" key="5">
    <source>
        <dbReference type="PROSITE" id="PS51462"/>
    </source>
</evidence>
<evidence type="ECO:0000256" key="1">
    <source>
        <dbReference type="ARBA" id="ARBA00001946"/>
    </source>
</evidence>
<dbReference type="STRING" id="364200.SAMN04488515_0405"/>
<keyword evidence="4" id="KW-0460">Magnesium</keyword>
<evidence type="ECO:0000256" key="3">
    <source>
        <dbReference type="ARBA" id="ARBA00022801"/>
    </source>
</evidence>
<keyword evidence="3" id="KW-0378">Hydrolase</keyword>
<dbReference type="PANTHER" id="PTHR12629:SF0">
    <property type="entry name" value="DIPHOSPHOINOSITOL-POLYPHOSPHATE DIPHOSPHATASE"/>
    <property type="match status" value="1"/>
</dbReference>
<dbReference type="InterPro" id="IPR000086">
    <property type="entry name" value="NUDIX_hydrolase_dom"/>
</dbReference>
<protein>
    <submittedName>
        <fullName evidence="6">8-oxo-dGTP pyrophosphatase MutT, NUDIX family</fullName>
    </submittedName>
</protein>
<dbReference type="GO" id="GO:0000298">
    <property type="term" value="F:endopolyphosphatase activity"/>
    <property type="evidence" value="ECO:0007669"/>
    <property type="project" value="TreeGrafter"/>
</dbReference>
<dbReference type="AlphaFoldDB" id="A0A1I0N465"/>
<sequence>MLTSMRSVLSETVMPFFRRPPVLQLAALCHRQTARGREILLITSSHGRWILPKGWPIDGKTSGETAMKEAWEEAGIKEGDVANDPVGSFMTHKRYDDGRAIPCETAVYAIEVKKVANKFPEAEKRERKWVSVEEATDLVDDTGLQRLLQKF</sequence>
<evidence type="ECO:0000313" key="7">
    <source>
        <dbReference type="Proteomes" id="UP000199167"/>
    </source>
</evidence>
<evidence type="ECO:0000256" key="4">
    <source>
        <dbReference type="ARBA" id="ARBA00022842"/>
    </source>
</evidence>
<name>A0A1I0N465_9RHOB</name>
<dbReference type="EMBL" id="FOIZ01000001">
    <property type="protein sequence ID" value="SEV95847.1"/>
    <property type="molecule type" value="Genomic_DNA"/>
</dbReference>
<reference evidence="6 7" key="1">
    <citation type="submission" date="2016-10" db="EMBL/GenBank/DDBJ databases">
        <authorList>
            <person name="de Groot N.N."/>
        </authorList>
    </citation>
    <scope>NUCLEOTIDE SEQUENCE [LARGE SCALE GENOMIC DNA]</scope>
    <source>
        <strain evidence="6 7">DSM 17925</strain>
    </source>
</reference>
<dbReference type="GO" id="GO:0034431">
    <property type="term" value="F:bis(5'-adenosyl)-hexaphosphatase activity"/>
    <property type="evidence" value="ECO:0007669"/>
    <property type="project" value="TreeGrafter"/>
</dbReference>
<dbReference type="SUPFAM" id="SSF55811">
    <property type="entry name" value="Nudix"/>
    <property type="match status" value="1"/>
</dbReference>
<keyword evidence="2" id="KW-0479">Metal-binding</keyword>
<dbReference type="GO" id="GO:0005737">
    <property type="term" value="C:cytoplasm"/>
    <property type="evidence" value="ECO:0007669"/>
    <property type="project" value="TreeGrafter"/>
</dbReference>
<dbReference type="GO" id="GO:0034432">
    <property type="term" value="F:bis(5'-adenosyl)-pentaphosphatase activity"/>
    <property type="evidence" value="ECO:0007669"/>
    <property type="project" value="TreeGrafter"/>
</dbReference>
<dbReference type="GO" id="GO:0046872">
    <property type="term" value="F:metal ion binding"/>
    <property type="evidence" value="ECO:0007669"/>
    <property type="project" value="UniProtKB-KW"/>
</dbReference>
<dbReference type="GO" id="GO:1901909">
    <property type="term" value="P:diadenosine hexaphosphate catabolic process"/>
    <property type="evidence" value="ECO:0007669"/>
    <property type="project" value="TreeGrafter"/>
</dbReference>
<organism evidence="6 7">
    <name type="scientific">Cognatiyoonia koreensis</name>
    <dbReference type="NCBI Taxonomy" id="364200"/>
    <lineage>
        <taxon>Bacteria</taxon>
        <taxon>Pseudomonadati</taxon>
        <taxon>Pseudomonadota</taxon>
        <taxon>Alphaproteobacteria</taxon>
        <taxon>Rhodobacterales</taxon>
        <taxon>Paracoccaceae</taxon>
        <taxon>Cognatiyoonia</taxon>
    </lineage>
</organism>
<dbReference type="GO" id="GO:1901907">
    <property type="term" value="P:diadenosine pentaphosphate catabolic process"/>
    <property type="evidence" value="ECO:0007669"/>
    <property type="project" value="TreeGrafter"/>
</dbReference>
<feature type="domain" description="Nudix hydrolase" evidence="5">
    <location>
        <begin position="20"/>
        <end position="151"/>
    </location>
</feature>
<dbReference type="OrthoDB" id="7066910at2"/>
<dbReference type="InterPro" id="IPR047198">
    <property type="entry name" value="DDP-like_NUDIX"/>
</dbReference>
<dbReference type="Pfam" id="PF00293">
    <property type="entry name" value="NUDIX"/>
    <property type="match status" value="1"/>
</dbReference>
<dbReference type="PROSITE" id="PS51462">
    <property type="entry name" value="NUDIX"/>
    <property type="match status" value="1"/>
</dbReference>
<evidence type="ECO:0000256" key="2">
    <source>
        <dbReference type="ARBA" id="ARBA00022723"/>
    </source>
</evidence>
<dbReference type="Proteomes" id="UP000199167">
    <property type="component" value="Unassembled WGS sequence"/>
</dbReference>
<gene>
    <name evidence="6" type="ORF">SAMN04488515_0405</name>
</gene>
<dbReference type="PANTHER" id="PTHR12629">
    <property type="entry name" value="DIPHOSPHOINOSITOL POLYPHOSPHATE PHOSPHOHYDROLASE"/>
    <property type="match status" value="1"/>
</dbReference>
<accession>A0A1I0N465</accession>
<dbReference type="Gene3D" id="3.90.79.10">
    <property type="entry name" value="Nucleoside Triphosphate Pyrophosphohydrolase"/>
    <property type="match status" value="1"/>
</dbReference>
<dbReference type="GO" id="GO:1901911">
    <property type="term" value="P:adenosine 5'-(hexahydrogen pentaphosphate) catabolic process"/>
    <property type="evidence" value="ECO:0007669"/>
    <property type="project" value="TreeGrafter"/>
</dbReference>
<dbReference type="CDD" id="cd04666">
    <property type="entry name" value="NUDIX_DIPP2_like_Nudt4"/>
    <property type="match status" value="1"/>
</dbReference>
<evidence type="ECO:0000313" key="6">
    <source>
        <dbReference type="EMBL" id="SEV95847.1"/>
    </source>
</evidence>